<accession>A0AAD9MLP2</accession>
<organism evidence="6 7">
    <name type="scientific">Prototheca wickerhamii</name>
    <dbReference type="NCBI Taxonomy" id="3111"/>
    <lineage>
        <taxon>Eukaryota</taxon>
        <taxon>Viridiplantae</taxon>
        <taxon>Chlorophyta</taxon>
        <taxon>core chlorophytes</taxon>
        <taxon>Trebouxiophyceae</taxon>
        <taxon>Chlorellales</taxon>
        <taxon>Chlorellaceae</taxon>
        <taxon>Prototheca</taxon>
    </lineage>
</organism>
<dbReference type="PANTHER" id="PTHR21013:SF10">
    <property type="entry name" value="ATP SYNTHASE MITOCHONDRIAL F1 COMPLEX ASSEMBLY FACTOR 2"/>
    <property type="match status" value="1"/>
</dbReference>
<reference evidence="6" key="1">
    <citation type="submission" date="2021-01" db="EMBL/GenBank/DDBJ databases">
        <authorList>
            <person name="Eckstrom K.M.E."/>
        </authorList>
    </citation>
    <scope>NUCLEOTIDE SEQUENCE</scope>
    <source>
        <strain evidence="6">UVCC 0001</strain>
    </source>
</reference>
<keyword evidence="7" id="KW-1185">Reference proteome</keyword>
<dbReference type="GO" id="GO:0005739">
    <property type="term" value="C:mitochondrion"/>
    <property type="evidence" value="ECO:0007669"/>
    <property type="project" value="UniProtKB-SubCell"/>
</dbReference>
<dbReference type="InterPro" id="IPR011419">
    <property type="entry name" value="ATP12_ATP_synth-F1-assembly"/>
</dbReference>
<evidence type="ECO:0000313" key="7">
    <source>
        <dbReference type="Proteomes" id="UP001255856"/>
    </source>
</evidence>
<comment type="similarity">
    <text evidence="2">Belongs to the ATP12 family.</text>
</comment>
<protein>
    <submittedName>
        <fullName evidence="6">Uncharacterized protein</fullName>
    </submittedName>
</protein>
<evidence type="ECO:0000256" key="5">
    <source>
        <dbReference type="ARBA" id="ARBA00023186"/>
    </source>
</evidence>
<evidence type="ECO:0000256" key="2">
    <source>
        <dbReference type="ARBA" id="ARBA00008231"/>
    </source>
</evidence>
<dbReference type="Gene3D" id="3.30.2180.10">
    <property type="entry name" value="ATP12-like"/>
    <property type="match status" value="1"/>
</dbReference>
<dbReference type="Gene3D" id="1.10.3580.10">
    <property type="entry name" value="ATP12 ATPase"/>
    <property type="match status" value="1"/>
</dbReference>
<keyword evidence="4" id="KW-0496">Mitochondrion</keyword>
<dbReference type="InterPro" id="IPR023335">
    <property type="entry name" value="ATP12_ortho_dom_sf"/>
</dbReference>
<dbReference type="SUPFAM" id="SSF160909">
    <property type="entry name" value="ATP12-like"/>
    <property type="match status" value="1"/>
</dbReference>
<dbReference type="Proteomes" id="UP001255856">
    <property type="component" value="Unassembled WGS sequence"/>
</dbReference>
<evidence type="ECO:0000256" key="3">
    <source>
        <dbReference type="ARBA" id="ARBA00022946"/>
    </source>
</evidence>
<evidence type="ECO:0000313" key="6">
    <source>
        <dbReference type="EMBL" id="KAK2078468.1"/>
    </source>
</evidence>
<dbReference type="InterPro" id="IPR042272">
    <property type="entry name" value="ATP12_ATP_synth-F1-assembly_N"/>
</dbReference>
<gene>
    <name evidence="6" type="ORF">QBZ16_003308</name>
</gene>
<dbReference type="GO" id="GO:0033615">
    <property type="term" value="P:mitochondrial proton-transporting ATP synthase complex assembly"/>
    <property type="evidence" value="ECO:0007669"/>
    <property type="project" value="TreeGrafter"/>
</dbReference>
<dbReference type="EMBL" id="JASFZW010000004">
    <property type="protein sequence ID" value="KAK2078468.1"/>
    <property type="molecule type" value="Genomic_DNA"/>
</dbReference>
<dbReference type="AlphaFoldDB" id="A0AAD9MLP2"/>
<proteinExistence type="inferred from homology"/>
<comment type="caution">
    <text evidence="6">The sequence shown here is derived from an EMBL/GenBank/DDBJ whole genome shotgun (WGS) entry which is preliminary data.</text>
</comment>
<evidence type="ECO:0000256" key="4">
    <source>
        <dbReference type="ARBA" id="ARBA00023128"/>
    </source>
</evidence>
<name>A0AAD9MLP2_PROWI</name>
<keyword evidence="5" id="KW-0143">Chaperone</keyword>
<comment type="subcellular location">
    <subcellularLocation>
        <location evidence="1">Mitochondrion</location>
    </subcellularLocation>
</comment>
<sequence length="204" mass="21824">MANSVASKKPLAVPSEPLANAIAAEWECQAKRVQPFTMPLMTLASTAIDMPREASTVDGMLCREAPGKLATLQAETYEPILDWARTRLGAKLQASDSIFGAKLPESDVAAVRAFLETLDNWHLTAVEHLAAACRSVLLACAVVDGRVSVADAIAVARLEESAQIAQWGLVEGGHDVDIADLKVRVAAPSVFLRLLKTAPQQQQQ</sequence>
<dbReference type="Pfam" id="PF07542">
    <property type="entry name" value="ATP12"/>
    <property type="match status" value="1"/>
</dbReference>
<keyword evidence="3" id="KW-0809">Transit peptide</keyword>
<dbReference type="PANTHER" id="PTHR21013">
    <property type="entry name" value="ATP SYNTHASE MITOCHONDRIAL F1 COMPLEX ASSEMBLY FACTOR 2/ATP12 PROTEIN, MITOCHONDRIAL PRECURSOR"/>
    <property type="match status" value="1"/>
</dbReference>
<evidence type="ECO:0000256" key="1">
    <source>
        <dbReference type="ARBA" id="ARBA00004173"/>
    </source>
</evidence>